<sequence>MSSSSPHHHQSSSQLGGSGGPTTNASDQAAAAAIRERSERSGQERCNSMMEKVAIEAYKTIPGVEFDGGAFNWDNSSTFKYVLMEIDDPVGSEGESRYLVRGLTWAEYHQDSANPSIEELEAAGLRWRILGGGRIKYNAMDKSMKIYGHSFGFPWPSGIYRHDISERVCKEELKDDVTITHSDEGY</sequence>
<dbReference type="InterPro" id="IPR038596">
    <property type="entry name" value="Janus_sf"/>
</dbReference>
<evidence type="ECO:0000313" key="9">
    <source>
        <dbReference type="Proteomes" id="UP000591131"/>
    </source>
</evidence>
<evidence type="ECO:0000256" key="4">
    <source>
        <dbReference type="ARBA" id="ARBA00022928"/>
    </source>
</evidence>
<name>A0A7J6M2Y0_PERCH</name>
<dbReference type="OrthoDB" id="10249612at2759"/>
<accession>A0A7J6M2Y0</accession>
<comment type="similarity">
    <text evidence="2">Belongs to the janus family.</text>
</comment>
<organism evidence="8 9">
    <name type="scientific">Perkinsus chesapeaki</name>
    <name type="common">Clam parasite</name>
    <name type="synonym">Perkinsus andrewsi</name>
    <dbReference type="NCBI Taxonomy" id="330153"/>
    <lineage>
        <taxon>Eukaryota</taxon>
        <taxon>Sar</taxon>
        <taxon>Alveolata</taxon>
        <taxon>Perkinsozoa</taxon>
        <taxon>Perkinsea</taxon>
        <taxon>Perkinsida</taxon>
        <taxon>Perkinsidae</taxon>
        <taxon>Perkinsus</taxon>
    </lineage>
</organism>
<dbReference type="InterPro" id="IPR007702">
    <property type="entry name" value="Janus"/>
</dbReference>
<reference evidence="8 9" key="1">
    <citation type="submission" date="2020-04" db="EMBL/GenBank/DDBJ databases">
        <title>Perkinsus chesapeaki whole genome sequence.</title>
        <authorList>
            <person name="Bogema D.R."/>
        </authorList>
    </citation>
    <scope>NUCLEOTIDE SEQUENCE [LARGE SCALE GENOMIC DNA]</scope>
    <source>
        <strain evidence="8">ATCC PRA-425</strain>
    </source>
</reference>
<dbReference type="GO" id="GO:0030154">
    <property type="term" value="P:cell differentiation"/>
    <property type="evidence" value="ECO:0007669"/>
    <property type="project" value="UniProtKB-KW"/>
</dbReference>
<dbReference type="SUPFAM" id="SSF143724">
    <property type="entry name" value="PHP14-like"/>
    <property type="match status" value="1"/>
</dbReference>
<evidence type="ECO:0000256" key="1">
    <source>
        <dbReference type="ARBA" id="ARBA00002508"/>
    </source>
</evidence>
<dbReference type="Pfam" id="PF05005">
    <property type="entry name" value="Ocnus"/>
    <property type="match status" value="1"/>
</dbReference>
<feature type="compositionally biased region" description="Basic and acidic residues" evidence="7">
    <location>
        <begin position="34"/>
        <end position="43"/>
    </location>
</feature>
<dbReference type="PANTHER" id="PTHR12258:SF5">
    <property type="entry name" value="BCDNA.GH02250-RELATED"/>
    <property type="match status" value="1"/>
</dbReference>
<comment type="function">
    <text evidence="1">JanA and janB regulate somatic sex differentiation.</text>
</comment>
<dbReference type="GO" id="GO:0005829">
    <property type="term" value="C:cytosol"/>
    <property type="evidence" value="ECO:0007669"/>
    <property type="project" value="TreeGrafter"/>
</dbReference>
<dbReference type="EMBL" id="JAAPAO010000249">
    <property type="protein sequence ID" value="KAF4665889.1"/>
    <property type="molecule type" value="Genomic_DNA"/>
</dbReference>
<evidence type="ECO:0000256" key="6">
    <source>
        <dbReference type="PIRSR" id="PIRSR607702-2"/>
    </source>
</evidence>
<feature type="active site" description="Proton acceptor" evidence="5">
    <location>
        <position position="109"/>
    </location>
</feature>
<keyword evidence="4" id="KW-0726">Sexual differentiation</keyword>
<dbReference type="Gene3D" id="3.50.20.20">
    <property type="entry name" value="Janus/Ocnus"/>
    <property type="match status" value="1"/>
</dbReference>
<comment type="caution">
    <text evidence="8">The sequence shown here is derived from an EMBL/GenBank/DDBJ whole genome shotgun (WGS) entry which is preliminary data.</text>
</comment>
<dbReference type="PANTHER" id="PTHR12258">
    <property type="entry name" value="JANUS-A/JANUS-B"/>
    <property type="match status" value="1"/>
</dbReference>
<dbReference type="AlphaFoldDB" id="A0A7J6M2Y0"/>
<dbReference type="GO" id="GO:0007548">
    <property type="term" value="P:sex differentiation"/>
    <property type="evidence" value="ECO:0007669"/>
    <property type="project" value="UniProtKB-KW"/>
</dbReference>
<protein>
    <submittedName>
        <fullName evidence="8">14 kDa phosphohistidine phosphatase</fullName>
    </submittedName>
</protein>
<evidence type="ECO:0000313" key="8">
    <source>
        <dbReference type="EMBL" id="KAF4665889.1"/>
    </source>
</evidence>
<gene>
    <name evidence="8" type="primary">PHPT1</name>
    <name evidence="8" type="ORF">FOL47_004365</name>
</gene>
<dbReference type="Proteomes" id="UP000591131">
    <property type="component" value="Unassembled WGS sequence"/>
</dbReference>
<evidence type="ECO:0000256" key="7">
    <source>
        <dbReference type="SAM" id="MobiDB-lite"/>
    </source>
</evidence>
<evidence type="ECO:0000256" key="5">
    <source>
        <dbReference type="PIRSR" id="PIRSR607702-1"/>
    </source>
</evidence>
<feature type="binding site" evidence="6">
    <location>
        <position position="80"/>
    </location>
    <ligand>
        <name>substrate</name>
    </ligand>
</feature>
<keyword evidence="3" id="KW-0221">Differentiation</keyword>
<evidence type="ECO:0000256" key="2">
    <source>
        <dbReference type="ARBA" id="ARBA00010971"/>
    </source>
</evidence>
<evidence type="ECO:0000256" key="3">
    <source>
        <dbReference type="ARBA" id="ARBA00022782"/>
    </source>
</evidence>
<feature type="region of interest" description="Disordered" evidence="7">
    <location>
        <begin position="1"/>
        <end position="46"/>
    </location>
</feature>
<feature type="compositionally biased region" description="Basic residues" evidence="7">
    <location>
        <begin position="1"/>
        <end position="10"/>
    </location>
</feature>
<dbReference type="GO" id="GO:0101006">
    <property type="term" value="F:protein histidine phosphatase activity"/>
    <property type="evidence" value="ECO:0007669"/>
    <property type="project" value="TreeGrafter"/>
</dbReference>
<keyword evidence="9" id="KW-1185">Reference proteome</keyword>
<proteinExistence type="inferred from homology"/>